<dbReference type="InterPro" id="IPR013785">
    <property type="entry name" value="Aldolase_TIM"/>
</dbReference>
<dbReference type="GO" id="GO:0004789">
    <property type="term" value="F:thiamine-phosphate diphosphorylase activity"/>
    <property type="evidence" value="ECO:0007669"/>
    <property type="project" value="UniProtKB-EC"/>
</dbReference>
<dbReference type="SUPFAM" id="SSF51391">
    <property type="entry name" value="Thiamin phosphate synthase"/>
    <property type="match status" value="1"/>
</dbReference>
<feature type="binding site" evidence="9">
    <location>
        <position position="89"/>
    </location>
    <ligand>
        <name>Mg(2+)</name>
        <dbReference type="ChEBI" id="CHEBI:18420"/>
    </ligand>
</feature>
<evidence type="ECO:0000256" key="1">
    <source>
        <dbReference type="ARBA" id="ARBA00005165"/>
    </source>
</evidence>
<comment type="similarity">
    <text evidence="9 10">Belongs to the thiamine-phosphate synthase family.</text>
</comment>
<proteinExistence type="inferred from homology"/>
<reference evidence="13 14" key="1">
    <citation type="submission" date="2024-04" db="EMBL/GenBank/DDBJ databases">
        <title>Genome sequencing and metabolic network reconstruction of aminoacids and betaine degradation by Anoxynatronum sibiricum.</title>
        <authorList>
            <person name="Detkova E.N."/>
            <person name="Boltjanskaja Y.V."/>
            <person name="Mardanov A.V."/>
            <person name="Kevbrin V."/>
        </authorList>
    </citation>
    <scope>NUCLEOTIDE SEQUENCE [LARGE SCALE GENOMIC DNA]</scope>
    <source>
        <strain evidence="13 14">Z-7981</strain>
    </source>
</reference>
<comment type="caution">
    <text evidence="13">The sequence shown here is derived from an EMBL/GenBank/DDBJ whole genome shotgun (WGS) entry which is preliminary data.</text>
</comment>
<evidence type="ECO:0000256" key="11">
    <source>
        <dbReference type="RuleBase" id="RU004253"/>
    </source>
</evidence>
<dbReference type="InterPro" id="IPR034291">
    <property type="entry name" value="TMP_synthase"/>
</dbReference>
<dbReference type="Pfam" id="PF02581">
    <property type="entry name" value="TMP-TENI"/>
    <property type="match status" value="1"/>
</dbReference>
<organism evidence="13 14">
    <name type="scientific">Anoxynatronum sibiricum</name>
    <dbReference type="NCBI Taxonomy" id="210623"/>
    <lineage>
        <taxon>Bacteria</taxon>
        <taxon>Bacillati</taxon>
        <taxon>Bacillota</taxon>
        <taxon>Clostridia</taxon>
        <taxon>Eubacteriales</taxon>
        <taxon>Clostridiaceae</taxon>
        <taxon>Anoxynatronum</taxon>
    </lineage>
</organism>
<comment type="catalytic activity">
    <reaction evidence="7 9 10">
        <text>2-(2-carboxy-4-methylthiazol-5-yl)ethyl phosphate + 4-amino-2-methyl-5-(diphosphooxymethyl)pyrimidine + 2 H(+) = thiamine phosphate + CO2 + diphosphate</text>
        <dbReference type="Rhea" id="RHEA:47848"/>
        <dbReference type="ChEBI" id="CHEBI:15378"/>
        <dbReference type="ChEBI" id="CHEBI:16526"/>
        <dbReference type="ChEBI" id="CHEBI:33019"/>
        <dbReference type="ChEBI" id="CHEBI:37575"/>
        <dbReference type="ChEBI" id="CHEBI:57841"/>
        <dbReference type="ChEBI" id="CHEBI:62890"/>
        <dbReference type="EC" id="2.5.1.3"/>
    </reaction>
</comment>
<feature type="binding site" evidence="9">
    <location>
        <position position="69"/>
    </location>
    <ligand>
        <name>4-amino-2-methyl-5-(diphosphooxymethyl)pyrimidine</name>
        <dbReference type="ChEBI" id="CHEBI:57841"/>
    </ligand>
</feature>
<keyword evidence="14" id="KW-1185">Reference proteome</keyword>
<evidence type="ECO:0000256" key="10">
    <source>
        <dbReference type="RuleBase" id="RU003826"/>
    </source>
</evidence>
<gene>
    <name evidence="9 13" type="primary">thiE</name>
    <name evidence="13" type="ORF">AAIG11_05750</name>
</gene>
<evidence type="ECO:0000256" key="7">
    <source>
        <dbReference type="ARBA" id="ARBA00047851"/>
    </source>
</evidence>
<dbReference type="PANTHER" id="PTHR20857:SF23">
    <property type="entry name" value="THIAMINE BIOSYNTHETIC BIFUNCTIONAL ENZYME"/>
    <property type="match status" value="1"/>
</dbReference>
<dbReference type="Gene3D" id="3.20.20.70">
    <property type="entry name" value="Aldolase class I"/>
    <property type="match status" value="1"/>
</dbReference>
<protein>
    <recommendedName>
        <fullName evidence="9">Thiamine-phosphate synthase</fullName>
        <shortName evidence="9">TP synthase</shortName>
        <shortName evidence="9">TPS</shortName>
        <ecNumber evidence="9">2.5.1.3</ecNumber>
    </recommendedName>
    <alternativeName>
        <fullName evidence="9">Thiamine-phosphate pyrophosphorylase</fullName>
        <shortName evidence="9">TMP pyrophosphorylase</shortName>
        <shortName evidence="9">TMP-PPase</shortName>
    </alternativeName>
</protein>
<dbReference type="EC" id="2.5.1.3" evidence="9"/>
<keyword evidence="2 9" id="KW-0808">Transferase</keyword>
<dbReference type="PANTHER" id="PTHR20857">
    <property type="entry name" value="THIAMINE-PHOSPHATE PYROPHOSPHORYLASE"/>
    <property type="match status" value="1"/>
</dbReference>
<dbReference type="InterPro" id="IPR036206">
    <property type="entry name" value="ThiamineP_synth_sf"/>
</dbReference>
<dbReference type="CDD" id="cd00564">
    <property type="entry name" value="TMP_TenI"/>
    <property type="match status" value="1"/>
</dbReference>
<dbReference type="NCBIfam" id="TIGR00693">
    <property type="entry name" value="thiE"/>
    <property type="match status" value="1"/>
</dbReference>
<comment type="catalytic activity">
    <reaction evidence="6 9 10">
        <text>4-methyl-5-(2-phosphooxyethyl)-thiazole + 4-amino-2-methyl-5-(diphosphooxymethyl)pyrimidine + H(+) = thiamine phosphate + diphosphate</text>
        <dbReference type="Rhea" id="RHEA:22328"/>
        <dbReference type="ChEBI" id="CHEBI:15378"/>
        <dbReference type="ChEBI" id="CHEBI:33019"/>
        <dbReference type="ChEBI" id="CHEBI:37575"/>
        <dbReference type="ChEBI" id="CHEBI:57841"/>
        <dbReference type="ChEBI" id="CHEBI:58296"/>
        <dbReference type="EC" id="2.5.1.3"/>
    </reaction>
</comment>
<feature type="binding site" evidence="9">
    <location>
        <begin position="185"/>
        <end position="186"/>
    </location>
    <ligand>
        <name>2-[(2R,5Z)-2-carboxy-4-methylthiazol-5(2H)-ylidene]ethyl phosphate</name>
        <dbReference type="ChEBI" id="CHEBI:62899"/>
    </ligand>
</feature>
<feature type="binding site" evidence="9">
    <location>
        <begin position="37"/>
        <end position="41"/>
    </location>
    <ligand>
        <name>4-amino-2-methyl-5-(diphosphooxymethyl)pyrimidine</name>
        <dbReference type="ChEBI" id="CHEBI:57841"/>
    </ligand>
</feature>
<comment type="pathway">
    <text evidence="1 9 11">Cofactor biosynthesis; thiamine diphosphate biosynthesis; thiamine phosphate from 4-amino-2-methyl-5-diphosphomethylpyrimidine and 4-methyl-5-(2-phosphoethyl)-thiazole: step 1/1.</text>
</comment>
<dbReference type="Proteomes" id="UP001407405">
    <property type="component" value="Unassembled WGS sequence"/>
</dbReference>
<accession>A0ABU9VV18</accession>
<evidence type="ECO:0000256" key="5">
    <source>
        <dbReference type="ARBA" id="ARBA00022977"/>
    </source>
</evidence>
<evidence type="ECO:0000256" key="3">
    <source>
        <dbReference type="ARBA" id="ARBA00022723"/>
    </source>
</evidence>
<dbReference type="RefSeq" id="WP_343185289.1">
    <property type="nucleotide sequence ID" value="NZ_JBCITM010000004.1"/>
</dbReference>
<keyword evidence="5 9" id="KW-0784">Thiamine biosynthesis</keyword>
<dbReference type="HAMAP" id="MF_00097">
    <property type="entry name" value="TMP_synthase"/>
    <property type="match status" value="1"/>
</dbReference>
<keyword evidence="3 9" id="KW-0479">Metal-binding</keyword>
<feature type="binding site" evidence="9">
    <location>
        <begin position="134"/>
        <end position="136"/>
    </location>
    <ligand>
        <name>2-[(2R,5Z)-2-carboxy-4-methylthiazol-5(2H)-ylidene]ethyl phosphate</name>
        <dbReference type="ChEBI" id="CHEBI:62899"/>
    </ligand>
</feature>
<evidence type="ECO:0000256" key="4">
    <source>
        <dbReference type="ARBA" id="ARBA00022842"/>
    </source>
</evidence>
<evidence type="ECO:0000256" key="9">
    <source>
        <dbReference type="HAMAP-Rule" id="MF_00097"/>
    </source>
</evidence>
<keyword evidence="4 9" id="KW-0460">Magnesium</keyword>
<evidence type="ECO:0000313" key="14">
    <source>
        <dbReference type="Proteomes" id="UP001407405"/>
    </source>
</evidence>
<evidence type="ECO:0000256" key="8">
    <source>
        <dbReference type="ARBA" id="ARBA00047883"/>
    </source>
</evidence>
<comment type="catalytic activity">
    <reaction evidence="8 9 10">
        <text>2-[(2R,5Z)-2-carboxy-4-methylthiazol-5(2H)-ylidene]ethyl phosphate + 4-amino-2-methyl-5-(diphosphooxymethyl)pyrimidine + 2 H(+) = thiamine phosphate + CO2 + diphosphate</text>
        <dbReference type="Rhea" id="RHEA:47844"/>
        <dbReference type="ChEBI" id="CHEBI:15378"/>
        <dbReference type="ChEBI" id="CHEBI:16526"/>
        <dbReference type="ChEBI" id="CHEBI:33019"/>
        <dbReference type="ChEBI" id="CHEBI:37575"/>
        <dbReference type="ChEBI" id="CHEBI:57841"/>
        <dbReference type="ChEBI" id="CHEBI:62899"/>
        <dbReference type="EC" id="2.5.1.3"/>
    </reaction>
</comment>
<sequence>MKIDYRLYLVTDRTITGEACFLDKVHQALAGGVTLLQVREKEAETKDFYEITCALKKLAAPFGVPVIVNDRLDIAMAADADGLHIGEGDLPVEVVRRCLGTNKILGYSAGSPEAAIYGEKMGADYIGAGAVFPTGSKKDAGTAIGLKTLEEVVGSVAIPVVGIGGISTANLSQVKATGVAGVSLISSVLGHPQPEAAAKELILQWGN</sequence>
<evidence type="ECO:0000256" key="6">
    <source>
        <dbReference type="ARBA" id="ARBA00047334"/>
    </source>
</evidence>
<name>A0ABU9VV18_9CLOT</name>
<evidence type="ECO:0000256" key="2">
    <source>
        <dbReference type="ARBA" id="ARBA00022679"/>
    </source>
</evidence>
<comment type="cofactor">
    <cofactor evidence="9">
        <name>Mg(2+)</name>
        <dbReference type="ChEBI" id="CHEBI:18420"/>
    </cofactor>
    <text evidence="9">Binds 1 Mg(2+) ion per subunit.</text>
</comment>
<feature type="domain" description="Thiamine phosphate synthase/TenI" evidence="12">
    <location>
        <begin position="7"/>
        <end position="188"/>
    </location>
</feature>
<feature type="binding site" evidence="9">
    <location>
        <position position="70"/>
    </location>
    <ligand>
        <name>Mg(2+)</name>
        <dbReference type="ChEBI" id="CHEBI:18420"/>
    </ligand>
</feature>
<feature type="binding site" evidence="9">
    <location>
        <position position="108"/>
    </location>
    <ligand>
        <name>4-amino-2-methyl-5-(diphosphooxymethyl)pyrimidine</name>
        <dbReference type="ChEBI" id="CHEBI:57841"/>
    </ligand>
</feature>
<dbReference type="InterPro" id="IPR022998">
    <property type="entry name" value="ThiamineP_synth_TenI"/>
</dbReference>
<evidence type="ECO:0000313" key="13">
    <source>
        <dbReference type="EMBL" id="MEN1759964.1"/>
    </source>
</evidence>
<feature type="binding site" evidence="9">
    <location>
        <position position="137"/>
    </location>
    <ligand>
        <name>4-amino-2-methyl-5-(diphosphooxymethyl)pyrimidine</name>
        <dbReference type="ChEBI" id="CHEBI:57841"/>
    </ligand>
</feature>
<feature type="binding site" evidence="9">
    <location>
        <position position="165"/>
    </location>
    <ligand>
        <name>2-[(2R,5Z)-2-carboxy-4-methylthiazol-5(2H)-ylidene]ethyl phosphate</name>
        <dbReference type="ChEBI" id="CHEBI:62899"/>
    </ligand>
</feature>
<comment type="function">
    <text evidence="9">Condenses 4-methyl-5-(beta-hydroxyethyl)thiazole monophosphate (THZ-P) and 2-methyl-4-amino-5-hydroxymethyl pyrimidine pyrophosphate (HMP-PP) to form thiamine monophosphate (TMP).</text>
</comment>
<dbReference type="EMBL" id="JBCITM010000004">
    <property type="protein sequence ID" value="MEN1759964.1"/>
    <property type="molecule type" value="Genomic_DNA"/>
</dbReference>
<evidence type="ECO:0000259" key="12">
    <source>
        <dbReference type="Pfam" id="PF02581"/>
    </source>
</evidence>